<protein>
    <submittedName>
        <fullName evidence="2">Uncharacterized protein</fullName>
    </submittedName>
</protein>
<evidence type="ECO:0000313" key="1">
    <source>
        <dbReference type="Proteomes" id="UP000036681"/>
    </source>
</evidence>
<accession>A0A0M3HIH8</accession>
<organism evidence="1 2">
    <name type="scientific">Ascaris lumbricoides</name>
    <name type="common">Giant roundworm</name>
    <dbReference type="NCBI Taxonomy" id="6252"/>
    <lineage>
        <taxon>Eukaryota</taxon>
        <taxon>Metazoa</taxon>
        <taxon>Ecdysozoa</taxon>
        <taxon>Nematoda</taxon>
        <taxon>Chromadorea</taxon>
        <taxon>Rhabditida</taxon>
        <taxon>Spirurina</taxon>
        <taxon>Ascaridomorpha</taxon>
        <taxon>Ascaridoidea</taxon>
        <taxon>Ascarididae</taxon>
        <taxon>Ascaris</taxon>
    </lineage>
</organism>
<evidence type="ECO:0000313" key="2">
    <source>
        <dbReference type="WBParaSite" id="ALUE_0000132301-mRNA-1"/>
    </source>
</evidence>
<proteinExistence type="predicted"/>
<dbReference type="AlphaFoldDB" id="A0A0M3HIH8"/>
<reference evidence="2" key="1">
    <citation type="submission" date="2017-02" db="UniProtKB">
        <authorList>
            <consortium name="WormBaseParasite"/>
        </authorList>
    </citation>
    <scope>IDENTIFICATION</scope>
</reference>
<dbReference type="Proteomes" id="UP000036681">
    <property type="component" value="Unplaced"/>
</dbReference>
<sequence length="75" mass="8248">MGDINGSLVCRARLFTATSSFDVRETAHKPTRVLPALKSLEGNRPREYIKPSTHVACELLEPRTSPLALQSNKIG</sequence>
<dbReference type="WBParaSite" id="ALUE_0000132301-mRNA-1">
    <property type="protein sequence ID" value="ALUE_0000132301-mRNA-1"/>
    <property type="gene ID" value="ALUE_0000132301"/>
</dbReference>
<name>A0A0M3HIH8_ASCLU</name>
<keyword evidence="1" id="KW-1185">Reference proteome</keyword>